<dbReference type="EMBL" id="BAAARB010000007">
    <property type="protein sequence ID" value="GAA2378289.1"/>
    <property type="molecule type" value="Genomic_DNA"/>
</dbReference>
<accession>A0ABP5UEI0</accession>
<name>A0ABP5UEI0_9ACTN</name>
<organism evidence="2 3">
    <name type="scientific">Gordonia cholesterolivorans</name>
    <dbReference type="NCBI Taxonomy" id="559625"/>
    <lineage>
        <taxon>Bacteria</taxon>
        <taxon>Bacillati</taxon>
        <taxon>Actinomycetota</taxon>
        <taxon>Actinomycetes</taxon>
        <taxon>Mycobacteriales</taxon>
        <taxon>Gordoniaceae</taxon>
        <taxon>Gordonia</taxon>
    </lineage>
</organism>
<dbReference type="RefSeq" id="WP_006897164.1">
    <property type="nucleotide sequence ID" value="NZ_BAAARB010000007.1"/>
</dbReference>
<evidence type="ECO:0000256" key="1">
    <source>
        <dbReference type="SAM" id="MobiDB-lite"/>
    </source>
</evidence>
<comment type="caution">
    <text evidence="2">The sequence shown here is derived from an EMBL/GenBank/DDBJ whole genome shotgun (WGS) entry which is preliminary data.</text>
</comment>
<sequence>MTSPENRLEALSAESASGFEQAGRRYRDRLAAAAPAPREDPVRVQRLRARLRADADAADAVLGRLMLAAGLDAARPRTRGR</sequence>
<dbReference type="Proteomes" id="UP001501170">
    <property type="component" value="Unassembled WGS sequence"/>
</dbReference>
<feature type="region of interest" description="Disordered" evidence="1">
    <location>
        <begin position="1"/>
        <end position="20"/>
    </location>
</feature>
<keyword evidence="3" id="KW-1185">Reference proteome</keyword>
<evidence type="ECO:0000313" key="3">
    <source>
        <dbReference type="Proteomes" id="UP001501170"/>
    </source>
</evidence>
<evidence type="ECO:0000313" key="2">
    <source>
        <dbReference type="EMBL" id="GAA2378289.1"/>
    </source>
</evidence>
<gene>
    <name evidence="2" type="ORF">GCM10009855_17440</name>
</gene>
<protein>
    <submittedName>
        <fullName evidence="2">Uncharacterized protein</fullName>
    </submittedName>
</protein>
<proteinExistence type="predicted"/>
<reference evidence="3" key="1">
    <citation type="journal article" date="2019" name="Int. J. Syst. Evol. Microbiol.">
        <title>The Global Catalogue of Microorganisms (GCM) 10K type strain sequencing project: providing services to taxonomists for standard genome sequencing and annotation.</title>
        <authorList>
            <consortium name="The Broad Institute Genomics Platform"/>
            <consortium name="The Broad Institute Genome Sequencing Center for Infectious Disease"/>
            <person name="Wu L."/>
            <person name="Ma J."/>
        </authorList>
    </citation>
    <scope>NUCLEOTIDE SEQUENCE [LARGE SCALE GENOMIC DNA]</scope>
    <source>
        <strain evidence="3">JCM 16227</strain>
    </source>
</reference>